<evidence type="ECO:0000256" key="1">
    <source>
        <dbReference type="SAM" id="SignalP"/>
    </source>
</evidence>
<evidence type="ECO:0008006" key="4">
    <source>
        <dbReference type="Google" id="ProtNLM"/>
    </source>
</evidence>
<dbReference type="Proteomes" id="UP000030108">
    <property type="component" value="Unassembled WGS sequence"/>
</dbReference>
<sequence>MLGLETFMILAAYTSMVLATPTKSGRQWPSFHTPFENDTCLQGYWRWVHLDMNVCILVIATQEDWHREVDPPKPHECPWGWYWGKSLKDSPHCVPSNRHVLSEHCPPGCIWDATNIYCTPGTPLLLSLFPEGNDLGRD</sequence>
<protein>
    <recommendedName>
        <fullName evidence="4">Transmembrane protein</fullName>
    </recommendedName>
</protein>
<dbReference type="AlphaFoldDB" id="X8JCY8"/>
<organism evidence="2 3">
    <name type="scientific">Rhizoctonia solani AG-3 Rhs1AP</name>
    <dbReference type="NCBI Taxonomy" id="1086054"/>
    <lineage>
        <taxon>Eukaryota</taxon>
        <taxon>Fungi</taxon>
        <taxon>Dikarya</taxon>
        <taxon>Basidiomycota</taxon>
        <taxon>Agaricomycotina</taxon>
        <taxon>Agaricomycetes</taxon>
        <taxon>Cantharellales</taxon>
        <taxon>Ceratobasidiaceae</taxon>
        <taxon>Rhizoctonia</taxon>
    </lineage>
</organism>
<reference evidence="3" key="1">
    <citation type="journal article" date="2014" name="Genome Announc.">
        <title>Draft genome sequence of the plant-pathogenic soil fungus Rhizoctonia solani anastomosis group 3 strain Rhs1AP.</title>
        <authorList>
            <person name="Cubeta M.A."/>
            <person name="Thomas E."/>
            <person name="Dean R.A."/>
            <person name="Jabaji S."/>
            <person name="Neate S.M."/>
            <person name="Tavantzis S."/>
            <person name="Toda T."/>
            <person name="Vilgalys R."/>
            <person name="Bharathan N."/>
            <person name="Fedorova-Abrams N."/>
            <person name="Pakala S.B."/>
            <person name="Pakala S.M."/>
            <person name="Zafar N."/>
            <person name="Joardar V."/>
            <person name="Losada L."/>
            <person name="Nierman W.C."/>
        </authorList>
    </citation>
    <scope>NUCLEOTIDE SEQUENCE [LARGE SCALE GENOMIC DNA]</scope>
    <source>
        <strain evidence="3">AG-3</strain>
    </source>
</reference>
<dbReference type="EMBL" id="JATN01000319">
    <property type="protein sequence ID" value="EUC61607.1"/>
    <property type="molecule type" value="Genomic_DNA"/>
</dbReference>
<name>X8JCY8_9AGAM</name>
<feature type="signal peptide" evidence="1">
    <location>
        <begin position="1"/>
        <end position="19"/>
    </location>
</feature>
<gene>
    <name evidence="2" type="ORF">RSOL_401270</name>
</gene>
<evidence type="ECO:0000313" key="2">
    <source>
        <dbReference type="EMBL" id="EUC61607.1"/>
    </source>
</evidence>
<keyword evidence="1" id="KW-0732">Signal</keyword>
<evidence type="ECO:0000313" key="3">
    <source>
        <dbReference type="Proteomes" id="UP000030108"/>
    </source>
</evidence>
<comment type="caution">
    <text evidence="2">The sequence shown here is derived from an EMBL/GenBank/DDBJ whole genome shotgun (WGS) entry which is preliminary data.</text>
</comment>
<accession>X8JCY8</accession>
<proteinExistence type="predicted"/>
<feature type="chain" id="PRO_5004988816" description="Transmembrane protein" evidence="1">
    <location>
        <begin position="20"/>
        <end position="138"/>
    </location>
</feature>